<evidence type="ECO:0000259" key="5">
    <source>
        <dbReference type="SMART" id="SM01010"/>
    </source>
</evidence>
<dbReference type="GO" id="GO:0005737">
    <property type="term" value="C:cytoplasm"/>
    <property type="evidence" value="ECO:0007669"/>
    <property type="project" value="UniProtKB-SubCell"/>
</dbReference>
<feature type="domain" description="Association with the SNF1 complex (ASC)" evidence="5">
    <location>
        <begin position="409"/>
        <end position="516"/>
    </location>
</feature>
<dbReference type="PANTHER" id="PTHR10343">
    <property type="entry name" value="5'-AMP-ACTIVATED PROTEIN KINASE , BETA SUBUNIT"/>
    <property type="match status" value="1"/>
</dbReference>
<keyword evidence="3" id="KW-0963">Cytoplasm</keyword>
<organism evidence="6 7">
    <name type="scientific">Endocarpon pusillum</name>
    <dbReference type="NCBI Taxonomy" id="364733"/>
    <lineage>
        <taxon>Eukaryota</taxon>
        <taxon>Fungi</taxon>
        <taxon>Dikarya</taxon>
        <taxon>Ascomycota</taxon>
        <taxon>Pezizomycotina</taxon>
        <taxon>Eurotiomycetes</taxon>
        <taxon>Chaetothyriomycetidae</taxon>
        <taxon>Verrucariales</taxon>
        <taxon>Verrucariaceae</taxon>
        <taxon>Endocarpon</taxon>
    </lineage>
</organism>
<comment type="subcellular location">
    <subcellularLocation>
        <location evidence="1">Cytoplasm</location>
    </subcellularLocation>
</comment>
<sequence>MGNQPSKPPSRSTTHHEKDEKQQRLEREKEREKELERNREREREREREKEKDRERKVNRRISFQALSHGKATAADPSATTASALAQTISQPPAQNQNLQQHLQATQSHSPDQSAKITASADRSISPAIIYEEQKERGYRLEENPVPLSTPVANAEPSIPMDVPGSTTTKIARNSREGSAASKPSPPALTPQYTPISSMIRPPRLPLAIADEVRAPDSPPLEPAGTTDEEISIFDDEEAELPRKNSALSSATADDEDVGHELQPYAVDTGGVNVVPTRIDWKGDGERVYVTGTFAHWDRKFRLHPSERGEGMTATIGFPPGTHHLKFIVDGEMVPSPDLPTTVDIHNVLVNYIEVVADEPPRGRRESGQKAKAIPLDLYHPPIALPDEEELDSGDETPEREEEPSEPSDEEIPIGDFRQLMPQALIDMDLPEDNPKFRQAYNIINDTPGPPSLPLFLGKSILNGILPHKDDNSVLTLPNHTVLNHLATSNIKNGVLATSVTTRYKKKYVTTIMYKPTFKAIEA</sequence>
<feature type="compositionally biased region" description="Basic and acidic residues" evidence="4">
    <location>
        <begin position="14"/>
        <end position="55"/>
    </location>
</feature>
<feature type="compositionally biased region" description="Low complexity" evidence="4">
    <location>
        <begin position="71"/>
        <end position="106"/>
    </location>
</feature>
<name>A0A8H7E2V7_9EURO</name>
<evidence type="ECO:0000313" key="6">
    <source>
        <dbReference type="EMBL" id="KAF7508509.1"/>
    </source>
</evidence>
<protein>
    <recommendedName>
        <fullName evidence="5">Association with the SNF1 complex (ASC) domain-containing protein</fullName>
    </recommendedName>
</protein>
<comment type="similarity">
    <text evidence="2">Belongs to the 5'-AMP-activated protein kinase beta subunit family.</text>
</comment>
<evidence type="ECO:0000256" key="3">
    <source>
        <dbReference type="ARBA" id="ARBA00022490"/>
    </source>
</evidence>
<dbReference type="InterPro" id="IPR037256">
    <property type="entry name" value="ASC_dom_sf"/>
</dbReference>
<dbReference type="InterPro" id="IPR050827">
    <property type="entry name" value="CRP1_MDG1_kinase"/>
</dbReference>
<dbReference type="Gene3D" id="2.60.40.10">
    <property type="entry name" value="Immunoglobulins"/>
    <property type="match status" value="1"/>
</dbReference>
<dbReference type="AlphaFoldDB" id="A0A8H7E2V7"/>
<proteinExistence type="inferred from homology"/>
<dbReference type="FunFam" id="2.60.40.10:FF:000562">
    <property type="entry name" value="Snf1 kinase complex beta-subunit Gal83"/>
    <property type="match status" value="1"/>
</dbReference>
<gene>
    <name evidence="6" type="ORF">GJ744_009222</name>
</gene>
<dbReference type="OrthoDB" id="531008at2759"/>
<dbReference type="GO" id="GO:0019901">
    <property type="term" value="F:protein kinase binding"/>
    <property type="evidence" value="ECO:0007669"/>
    <property type="project" value="TreeGrafter"/>
</dbReference>
<dbReference type="Gene3D" id="6.20.250.60">
    <property type="match status" value="1"/>
</dbReference>
<dbReference type="Pfam" id="PF16561">
    <property type="entry name" value="AMPK1_CBM"/>
    <property type="match status" value="1"/>
</dbReference>
<accession>A0A8H7E2V7</accession>
<dbReference type="EMBL" id="JAACFV010000053">
    <property type="protein sequence ID" value="KAF7508509.1"/>
    <property type="molecule type" value="Genomic_DNA"/>
</dbReference>
<dbReference type="GO" id="GO:0007165">
    <property type="term" value="P:signal transduction"/>
    <property type="evidence" value="ECO:0007669"/>
    <property type="project" value="UniProtKB-ARBA"/>
</dbReference>
<dbReference type="SUPFAM" id="SSF160219">
    <property type="entry name" value="AMPKBI-like"/>
    <property type="match status" value="1"/>
</dbReference>
<feature type="region of interest" description="Disordered" evidence="4">
    <location>
        <begin position="359"/>
        <end position="414"/>
    </location>
</feature>
<dbReference type="InterPro" id="IPR014756">
    <property type="entry name" value="Ig_E-set"/>
</dbReference>
<evidence type="ECO:0000256" key="4">
    <source>
        <dbReference type="SAM" id="MobiDB-lite"/>
    </source>
</evidence>
<evidence type="ECO:0000256" key="2">
    <source>
        <dbReference type="ARBA" id="ARBA00010926"/>
    </source>
</evidence>
<dbReference type="InterPro" id="IPR013783">
    <property type="entry name" value="Ig-like_fold"/>
</dbReference>
<feature type="compositionally biased region" description="Polar residues" evidence="4">
    <location>
        <begin position="107"/>
        <end position="121"/>
    </location>
</feature>
<dbReference type="Proteomes" id="UP000606974">
    <property type="component" value="Unassembled WGS sequence"/>
</dbReference>
<feature type="compositionally biased region" description="Polar residues" evidence="4">
    <location>
        <begin position="1"/>
        <end position="12"/>
    </location>
</feature>
<feature type="region of interest" description="Disordered" evidence="4">
    <location>
        <begin position="149"/>
        <end position="200"/>
    </location>
</feature>
<feature type="compositionally biased region" description="Basic and acidic residues" evidence="4">
    <location>
        <begin position="359"/>
        <end position="368"/>
    </location>
</feature>
<evidence type="ECO:0000313" key="7">
    <source>
        <dbReference type="Proteomes" id="UP000606974"/>
    </source>
</evidence>
<dbReference type="InterPro" id="IPR032640">
    <property type="entry name" value="AMPK1_CBM"/>
</dbReference>
<comment type="caution">
    <text evidence="6">The sequence shown here is derived from an EMBL/GenBank/DDBJ whole genome shotgun (WGS) entry which is preliminary data.</text>
</comment>
<dbReference type="PANTHER" id="PTHR10343:SF84">
    <property type="entry name" value="5'-AMP-ACTIVATED PROTEIN KINASE SUBUNIT BETA-1"/>
    <property type="match status" value="1"/>
</dbReference>
<dbReference type="SUPFAM" id="SSF81296">
    <property type="entry name" value="E set domains"/>
    <property type="match status" value="1"/>
</dbReference>
<dbReference type="SMART" id="SM01010">
    <property type="entry name" value="AMPKBI"/>
    <property type="match status" value="1"/>
</dbReference>
<dbReference type="CDD" id="cd02859">
    <property type="entry name" value="E_set_AMPKbeta_like_N"/>
    <property type="match status" value="1"/>
</dbReference>
<dbReference type="InterPro" id="IPR006828">
    <property type="entry name" value="ASC_dom"/>
</dbReference>
<feature type="region of interest" description="Disordered" evidence="4">
    <location>
        <begin position="1"/>
        <end position="121"/>
    </location>
</feature>
<keyword evidence="7" id="KW-1185">Reference proteome</keyword>
<evidence type="ECO:0000256" key="1">
    <source>
        <dbReference type="ARBA" id="ARBA00004496"/>
    </source>
</evidence>
<dbReference type="Pfam" id="PF04739">
    <property type="entry name" value="AMPKBI"/>
    <property type="match status" value="1"/>
</dbReference>
<feature type="compositionally biased region" description="Acidic residues" evidence="4">
    <location>
        <begin position="385"/>
        <end position="412"/>
    </location>
</feature>
<reference evidence="6" key="1">
    <citation type="submission" date="2020-02" db="EMBL/GenBank/DDBJ databases">
        <authorList>
            <person name="Palmer J.M."/>
        </authorList>
    </citation>
    <scope>NUCLEOTIDE SEQUENCE</scope>
    <source>
        <strain evidence="6">EPUS1.4</strain>
        <tissue evidence="6">Thallus</tissue>
    </source>
</reference>
<dbReference type="GO" id="GO:0031588">
    <property type="term" value="C:nucleotide-activated protein kinase complex"/>
    <property type="evidence" value="ECO:0007669"/>
    <property type="project" value="TreeGrafter"/>
</dbReference>
<dbReference type="GO" id="GO:0005634">
    <property type="term" value="C:nucleus"/>
    <property type="evidence" value="ECO:0007669"/>
    <property type="project" value="TreeGrafter"/>
</dbReference>